<dbReference type="AlphaFoldDB" id="A0A0P0Z004"/>
<evidence type="ECO:0000313" key="1">
    <source>
        <dbReference type="EMBL" id="BAT27184.1"/>
    </source>
</evidence>
<name>A0A0P0Z004_9HYPH</name>
<organism evidence="1">
    <name type="scientific">Aureimonas frigidaquae</name>
    <dbReference type="NCBI Taxonomy" id="424757"/>
    <lineage>
        <taxon>Bacteria</taxon>
        <taxon>Pseudomonadati</taxon>
        <taxon>Pseudomonadota</taxon>
        <taxon>Alphaproteobacteria</taxon>
        <taxon>Hyphomicrobiales</taxon>
        <taxon>Aurantimonadaceae</taxon>
        <taxon>Aureimonas</taxon>
    </lineage>
</organism>
<accession>A0A0P0Z004</accession>
<proteinExistence type="predicted"/>
<sequence length="88" mass="9245">MDDSRACRCGGIGQAQQPIELRYARGRGTPVRHRYSLHDSPAIRDRDGLQLAVAGAGAQAMIVRPTQALGPYDKAPASGLDAGALMTA</sequence>
<reference evidence="1" key="1">
    <citation type="journal article" date="2015" name="Proc. Natl. Acad. Sci. U.S.A.">
        <title>Bacterial clade with the ribosomal RNA operon on a small plasmid rather than the chromosome.</title>
        <authorList>
            <person name="Anda M."/>
            <person name="Ohtsubo Y."/>
            <person name="Okubo T."/>
            <person name="Sugawara M."/>
            <person name="Nagata Y."/>
            <person name="Tsuda M."/>
            <person name="Minamisawa K."/>
            <person name="Mitsui H."/>
        </authorList>
    </citation>
    <scope>NUCLEOTIDE SEQUENCE</scope>
    <source>
        <strain evidence="1">JCM 14755</strain>
    </source>
</reference>
<dbReference type="EMBL" id="LC066375">
    <property type="protein sequence ID" value="BAT27184.1"/>
    <property type="molecule type" value="Genomic_DNA"/>
</dbReference>
<protein>
    <submittedName>
        <fullName evidence="1">Nicotinate-nucleotide pyrophosphorylase</fullName>
    </submittedName>
</protein>